<evidence type="ECO:0000313" key="7">
    <source>
        <dbReference type="Proteomes" id="UP000430692"/>
    </source>
</evidence>
<dbReference type="InterPro" id="IPR002123">
    <property type="entry name" value="Plipid/glycerol_acylTrfase"/>
</dbReference>
<dbReference type="CDD" id="cd07989">
    <property type="entry name" value="LPLAT_AGPAT-like"/>
    <property type="match status" value="1"/>
</dbReference>
<comment type="domain">
    <text evidence="4">The HXXXXD motif is essential for acyltransferase activity and may constitute the binding site for the phosphate moiety of the glycerol-3-phosphate.</text>
</comment>
<evidence type="ECO:0000256" key="1">
    <source>
        <dbReference type="ARBA" id="ARBA00008655"/>
    </source>
</evidence>
<dbReference type="SMART" id="SM00563">
    <property type="entry name" value="PlsC"/>
    <property type="match status" value="1"/>
</dbReference>
<dbReference type="GO" id="GO:0016020">
    <property type="term" value="C:membrane"/>
    <property type="evidence" value="ECO:0007669"/>
    <property type="project" value="InterPro"/>
</dbReference>
<keyword evidence="7" id="KW-1185">Reference proteome</keyword>
<dbReference type="SUPFAM" id="SSF69593">
    <property type="entry name" value="Glycerol-3-phosphate (1)-acyltransferase"/>
    <property type="match status" value="1"/>
</dbReference>
<keyword evidence="3 4" id="KW-0012">Acyltransferase</keyword>
<comment type="catalytic activity">
    <reaction evidence="4">
        <text>a 1-acyl-sn-glycero-3-phosphate + an acyl-CoA = a 1,2-diacyl-sn-glycero-3-phosphate + CoA</text>
        <dbReference type="Rhea" id="RHEA:19709"/>
        <dbReference type="ChEBI" id="CHEBI:57287"/>
        <dbReference type="ChEBI" id="CHEBI:57970"/>
        <dbReference type="ChEBI" id="CHEBI:58342"/>
        <dbReference type="ChEBI" id="CHEBI:58608"/>
        <dbReference type="EC" id="2.3.1.51"/>
    </reaction>
</comment>
<protein>
    <recommendedName>
        <fullName evidence="4">1-acyl-sn-glycerol-3-phosphate acyltransferase</fullName>
        <ecNumber evidence="4">2.3.1.51</ecNumber>
    </recommendedName>
</protein>
<dbReference type="RefSeq" id="WP_160799283.1">
    <property type="nucleotide sequence ID" value="NZ_WUUL01000001.1"/>
</dbReference>
<comment type="similarity">
    <text evidence="1 4">Belongs to the 1-acyl-sn-glycerol-3-phosphate acyltransferase family.</text>
</comment>
<gene>
    <name evidence="6" type="ORF">GSM42_00410</name>
</gene>
<dbReference type="Proteomes" id="UP000430692">
    <property type="component" value="Unassembled WGS sequence"/>
</dbReference>
<dbReference type="Pfam" id="PF01553">
    <property type="entry name" value="Acyltransferase"/>
    <property type="match status" value="1"/>
</dbReference>
<dbReference type="EMBL" id="WUUL01000001">
    <property type="protein sequence ID" value="MXQ52235.1"/>
    <property type="molecule type" value="Genomic_DNA"/>
</dbReference>
<keyword evidence="2 4" id="KW-0808">Transferase</keyword>
<feature type="domain" description="Phospholipid/glycerol acyltransferase" evidence="5">
    <location>
        <begin position="39"/>
        <end position="151"/>
    </location>
</feature>
<evidence type="ECO:0000313" key="6">
    <source>
        <dbReference type="EMBL" id="MXQ52235.1"/>
    </source>
</evidence>
<reference evidence="6 7" key="1">
    <citation type="submission" date="2019-12" db="EMBL/GenBank/DDBJ databases">
        <title>Whole-genome analyses of novel actinobacteria.</title>
        <authorList>
            <person name="Sahin N."/>
            <person name="Saygin H."/>
        </authorList>
    </citation>
    <scope>NUCLEOTIDE SEQUENCE [LARGE SCALE GENOMIC DNA]</scope>
    <source>
        <strain evidence="6 7">KC615</strain>
    </source>
</reference>
<evidence type="ECO:0000256" key="2">
    <source>
        <dbReference type="ARBA" id="ARBA00022679"/>
    </source>
</evidence>
<evidence type="ECO:0000256" key="3">
    <source>
        <dbReference type="ARBA" id="ARBA00023315"/>
    </source>
</evidence>
<dbReference type="GO" id="GO:0006654">
    <property type="term" value="P:phosphatidic acid biosynthetic process"/>
    <property type="evidence" value="ECO:0007669"/>
    <property type="project" value="TreeGrafter"/>
</dbReference>
<dbReference type="NCBIfam" id="TIGR00530">
    <property type="entry name" value="AGP_acyltrn"/>
    <property type="match status" value="1"/>
</dbReference>
<dbReference type="PANTHER" id="PTHR10434:SF11">
    <property type="entry name" value="1-ACYL-SN-GLYCEROL-3-PHOSPHATE ACYLTRANSFERASE"/>
    <property type="match status" value="1"/>
</dbReference>
<keyword evidence="4" id="KW-0444">Lipid biosynthesis</keyword>
<sequence length="200" mass="22826">MKESRGWYLFFRGCFRLLFASIFRWKIEGHEHVPKEGSAVICSNHISLLDPPLVGSACKREIHFMAKEELFHFPVLSYFLPKILAFPVKRGTSDMKAIKTAIKILRNNELFGIFPEGTRKKADEPEEAEEGAVFIALKAKAPIIPVALIGPYRIFRPVRVVFGEPIDTTPYTAGKINKEVITEVTQIMMDRIQDLVNQHR</sequence>
<dbReference type="PANTHER" id="PTHR10434">
    <property type="entry name" value="1-ACYL-SN-GLYCEROL-3-PHOSPHATE ACYLTRANSFERASE"/>
    <property type="match status" value="1"/>
</dbReference>
<dbReference type="InterPro" id="IPR004552">
    <property type="entry name" value="AGP_acyltrans"/>
</dbReference>
<dbReference type="GO" id="GO:0003841">
    <property type="term" value="F:1-acylglycerol-3-phosphate O-acyltransferase activity"/>
    <property type="evidence" value="ECO:0007669"/>
    <property type="project" value="UniProtKB-UniRule"/>
</dbReference>
<name>A0A6I4VPM4_9BACL</name>
<accession>A0A6I4VPM4</accession>
<keyword evidence="4" id="KW-0594">Phospholipid biosynthesis</keyword>
<dbReference type="EC" id="2.3.1.51" evidence="4"/>
<keyword evidence="4" id="KW-0443">Lipid metabolism</keyword>
<proteinExistence type="inferred from homology"/>
<keyword evidence="4" id="KW-1208">Phospholipid metabolism</keyword>
<comment type="caution">
    <text evidence="6">The sequence shown here is derived from an EMBL/GenBank/DDBJ whole genome shotgun (WGS) entry which is preliminary data.</text>
</comment>
<evidence type="ECO:0000259" key="5">
    <source>
        <dbReference type="SMART" id="SM00563"/>
    </source>
</evidence>
<organism evidence="6 7">
    <name type="scientific">Shimazuella alba</name>
    <dbReference type="NCBI Taxonomy" id="2690964"/>
    <lineage>
        <taxon>Bacteria</taxon>
        <taxon>Bacillati</taxon>
        <taxon>Bacillota</taxon>
        <taxon>Bacilli</taxon>
        <taxon>Bacillales</taxon>
        <taxon>Thermoactinomycetaceae</taxon>
        <taxon>Shimazuella</taxon>
    </lineage>
</organism>
<dbReference type="AlphaFoldDB" id="A0A6I4VPM4"/>
<evidence type="ECO:0000256" key="4">
    <source>
        <dbReference type="RuleBase" id="RU361267"/>
    </source>
</evidence>